<feature type="compositionally biased region" description="Basic residues" evidence="1">
    <location>
        <begin position="82"/>
        <end position="92"/>
    </location>
</feature>
<dbReference type="InterPro" id="IPR036388">
    <property type="entry name" value="WH-like_DNA-bd_sf"/>
</dbReference>
<organism evidence="2 3">
    <name type="scientific">Caerostris darwini</name>
    <dbReference type="NCBI Taxonomy" id="1538125"/>
    <lineage>
        <taxon>Eukaryota</taxon>
        <taxon>Metazoa</taxon>
        <taxon>Ecdysozoa</taxon>
        <taxon>Arthropoda</taxon>
        <taxon>Chelicerata</taxon>
        <taxon>Arachnida</taxon>
        <taxon>Araneae</taxon>
        <taxon>Araneomorphae</taxon>
        <taxon>Entelegynae</taxon>
        <taxon>Araneoidea</taxon>
        <taxon>Araneidae</taxon>
        <taxon>Caerostris</taxon>
    </lineage>
</organism>
<protein>
    <recommendedName>
        <fullName evidence="4">H15 domain-containing protein</fullName>
    </recommendedName>
</protein>
<accession>A0AAV4SBC6</accession>
<dbReference type="EMBL" id="BPLQ01007370">
    <property type="protein sequence ID" value="GIY29720.1"/>
    <property type="molecule type" value="Genomic_DNA"/>
</dbReference>
<comment type="caution">
    <text evidence="2">The sequence shown here is derived from an EMBL/GenBank/DDBJ whole genome shotgun (WGS) entry which is preliminary data.</text>
</comment>
<reference evidence="2 3" key="1">
    <citation type="submission" date="2021-06" db="EMBL/GenBank/DDBJ databases">
        <title>Caerostris darwini draft genome.</title>
        <authorList>
            <person name="Kono N."/>
            <person name="Arakawa K."/>
        </authorList>
    </citation>
    <scope>NUCLEOTIDE SEQUENCE [LARGE SCALE GENOMIC DNA]</scope>
</reference>
<feature type="region of interest" description="Disordered" evidence="1">
    <location>
        <begin position="81"/>
        <end position="118"/>
    </location>
</feature>
<gene>
    <name evidence="2" type="primary">AVEN_173957_1</name>
    <name evidence="2" type="ORF">CDAR_506291</name>
</gene>
<evidence type="ECO:0008006" key="4">
    <source>
        <dbReference type="Google" id="ProtNLM"/>
    </source>
</evidence>
<evidence type="ECO:0000256" key="1">
    <source>
        <dbReference type="SAM" id="MobiDB-lite"/>
    </source>
</evidence>
<evidence type="ECO:0000313" key="3">
    <source>
        <dbReference type="Proteomes" id="UP001054837"/>
    </source>
</evidence>
<sequence length="118" mass="13706">MQDKKAVKVKKARKVVEKQQIRRWILKSVAETTPKTAITLHSIKKFLDSKQNGASNNPETKMIIKRLLESGHLRKVDGRYAAGKRKEKKVIHRRSDDKEVVTKVLREKRSDKSRKMST</sequence>
<proteinExistence type="predicted"/>
<name>A0AAV4SBC6_9ARAC</name>
<dbReference type="Proteomes" id="UP001054837">
    <property type="component" value="Unassembled WGS sequence"/>
</dbReference>
<dbReference type="Gene3D" id="1.10.10.10">
    <property type="entry name" value="Winged helix-like DNA-binding domain superfamily/Winged helix DNA-binding domain"/>
    <property type="match status" value="1"/>
</dbReference>
<evidence type="ECO:0000313" key="2">
    <source>
        <dbReference type="EMBL" id="GIY29720.1"/>
    </source>
</evidence>
<dbReference type="AlphaFoldDB" id="A0AAV4SBC6"/>
<keyword evidence="3" id="KW-1185">Reference proteome</keyword>
<feature type="compositionally biased region" description="Basic and acidic residues" evidence="1">
    <location>
        <begin position="93"/>
        <end position="118"/>
    </location>
</feature>